<dbReference type="KEGG" id="ccro:CMC5_051070"/>
<feature type="coiled-coil region" evidence="1">
    <location>
        <begin position="602"/>
        <end position="681"/>
    </location>
</feature>
<feature type="compositionally biased region" description="Pro residues" evidence="2">
    <location>
        <begin position="257"/>
        <end position="269"/>
    </location>
</feature>
<evidence type="ECO:0000256" key="1">
    <source>
        <dbReference type="SAM" id="Coils"/>
    </source>
</evidence>
<feature type="region of interest" description="Disordered" evidence="2">
    <location>
        <begin position="97"/>
        <end position="132"/>
    </location>
</feature>
<dbReference type="STRING" id="52.CMC5_051070"/>
<dbReference type="RefSeq" id="WP_050436118.1">
    <property type="nucleotide sequence ID" value="NZ_CP012159.1"/>
</dbReference>
<dbReference type="Proteomes" id="UP000067626">
    <property type="component" value="Chromosome"/>
</dbReference>
<dbReference type="PANTHER" id="PTHR31005:SF8">
    <property type="entry name" value="DUF4139 DOMAIN-CONTAINING PROTEIN"/>
    <property type="match status" value="1"/>
</dbReference>
<feature type="compositionally biased region" description="Acidic residues" evidence="2">
    <location>
        <begin position="270"/>
        <end position="281"/>
    </location>
</feature>
<dbReference type="AlphaFoldDB" id="A0A0K1EJB3"/>
<feature type="compositionally biased region" description="Basic and acidic residues" evidence="2">
    <location>
        <begin position="305"/>
        <end position="318"/>
    </location>
</feature>
<organism evidence="3 4">
    <name type="scientific">Chondromyces crocatus</name>
    <dbReference type="NCBI Taxonomy" id="52"/>
    <lineage>
        <taxon>Bacteria</taxon>
        <taxon>Pseudomonadati</taxon>
        <taxon>Myxococcota</taxon>
        <taxon>Polyangia</taxon>
        <taxon>Polyangiales</taxon>
        <taxon>Polyangiaceae</taxon>
        <taxon>Chondromyces</taxon>
    </lineage>
</organism>
<dbReference type="InterPro" id="IPR011935">
    <property type="entry name" value="CHP02231"/>
</dbReference>
<dbReference type="EMBL" id="CP012159">
    <property type="protein sequence ID" value="AKT40950.1"/>
    <property type="molecule type" value="Genomic_DNA"/>
</dbReference>
<reference evidence="3 4" key="1">
    <citation type="submission" date="2015-07" db="EMBL/GenBank/DDBJ databases">
        <title>Genome analysis of myxobacterium Chondromyces crocatus Cm c5 reveals a high potential for natural compound synthesis and the genetic basis for the loss of fruiting body formation.</title>
        <authorList>
            <person name="Zaburannyi N."/>
            <person name="Bunk B."/>
            <person name="Maier J."/>
            <person name="Overmann J."/>
            <person name="Mueller R."/>
        </authorList>
    </citation>
    <scope>NUCLEOTIDE SEQUENCE [LARGE SCALE GENOMIC DNA]</scope>
    <source>
        <strain evidence="3 4">Cm c5</strain>
    </source>
</reference>
<evidence type="ECO:0008006" key="5">
    <source>
        <dbReference type="Google" id="ProtNLM"/>
    </source>
</evidence>
<dbReference type="OrthoDB" id="580912at2"/>
<protein>
    <recommendedName>
        <fullName evidence="5">DUF4139 domain-containing protein</fullName>
    </recommendedName>
</protein>
<evidence type="ECO:0000256" key="2">
    <source>
        <dbReference type="SAM" id="MobiDB-lite"/>
    </source>
</evidence>
<keyword evidence="4" id="KW-1185">Reference proteome</keyword>
<feature type="compositionally biased region" description="Acidic residues" evidence="2">
    <location>
        <begin position="100"/>
        <end position="109"/>
    </location>
</feature>
<feature type="region of interest" description="Disordered" evidence="2">
    <location>
        <begin position="248"/>
        <end position="331"/>
    </location>
</feature>
<dbReference type="PANTHER" id="PTHR31005">
    <property type="entry name" value="DUF4139 DOMAIN-CONTAINING PROTEIN"/>
    <property type="match status" value="1"/>
</dbReference>
<accession>A0A0K1EJB3</accession>
<sequence length="695" mass="75046">MTRGYGLARAGRGLVALAALTLGAGCARGPDVEATGLGLRRVVIYRNGVAYFEREGRVDAEQVTFRVRKEKVGDFLATLAVMEAGGSSVRSASFPVEVAEPGDDGDDAAPDPRFEVLLKPPPPRDGGPRKKDRLETVKLTLDGREHDLVVGYVAETPVWRPSYRLVLKGSGTSAQASSPGQKEASGAKTAHLQAWGIVQNLSGEDWKNVRLTLVAGAPLAFQATLDQPAIPERPVVTDRGEVIASVPTSETSLAQATPPPPPPAPPPEPMLEDEEMAEGDDMSGGAPMRPGRAATGAYGRGLAESQKKAEDRARREPPRAPSPSMKMAPQHAYDAGASQQAMPAAPRNMSALAAVAMEGGNTRYDLPFPVDVPDKSATMVLLLAREVSGESIFLFAPDGGVPDSSSHPFRVARFKNETNGLLERGPIAVFEAGAFLGQGMVDPLPPGATTTVPFALERSLAVDTNRQESSEGARLAKIESGEIEIERDWVIHTKYAIRNGSDAAAKTLVKHPRLHGTRLHNPPKDTEDNLGTGSALIPISVPARGTAVLDVDERRTYNQRVDWLSQLADDAVKAYLKDPRAEAAVVQSLGQAWEIRGKLRPAVDERNALQDEQARLSQQSEELRRNLRAIEKNKAAEDLRRDLTNRLAKSSARLDEITKRLIVLEMQINELEVRFRDLTRAIKMVRPPSPVRAIP</sequence>
<evidence type="ECO:0000313" key="3">
    <source>
        <dbReference type="EMBL" id="AKT40950.1"/>
    </source>
</evidence>
<name>A0A0K1EJB3_CHOCO</name>
<keyword evidence="1" id="KW-0175">Coiled coil</keyword>
<evidence type="ECO:0000313" key="4">
    <source>
        <dbReference type="Proteomes" id="UP000067626"/>
    </source>
</evidence>
<dbReference type="PROSITE" id="PS51257">
    <property type="entry name" value="PROKAR_LIPOPROTEIN"/>
    <property type="match status" value="1"/>
</dbReference>
<proteinExistence type="predicted"/>
<gene>
    <name evidence="3" type="ORF">CMC5_051070</name>
</gene>